<evidence type="ECO:0000313" key="1">
    <source>
        <dbReference type="EMBL" id="TCP21468.1"/>
    </source>
</evidence>
<accession>A0A4R2NJH8</accession>
<protein>
    <submittedName>
        <fullName evidence="1">Gliding motility-associated-like protein</fullName>
    </submittedName>
</protein>
<sequence length="1386" mass="144400">GAGTYYVSVTMTASPFCPVVSPEVTISGPAAALDFTTVDGPVSCSGGSDGSITVNATDGWGSYEYELADAVGTTIITAYSTSNVFSGLSAGTYTVRVRDANGCIDTDTVTLADPVPVTFTLVKDDNACDLTGGGSITITAVGGTGVYTYILLDASSTEIRNQTSNVFTNLPAGTYTVEVVDSNSCPGTSPSPSITLLPNLEFSLTETKKLDCTASPDATVELSISSGSGSYEYEVLDSGAGVVVARVAIAGSTVTFSVSTADTYTVNVYDVGATPNCSRTRDITIDPIINPVFTAVAVDNANCDGSSAGIIEMTATDNGLLPLSYTISPDPNGVGSITTNQFINLPPNTYTITATGSNGCTTVSGPVTITELAPVSFTAAPVVTEFGCSTANITDAAVVTVNTADVSGGSGTYVRVVFTYTPAVGAVETQDSTSFTFATTNTSGGSVSIDVYDDEGCTANTSVNIAAFNAISDPVVTVDKAIDCATGEDITVTYTSTAALTADFAISGANTGFSATNTTGIFTGLAEDIYTITVTNPTTGCIATTDHQVSPPPTFNLDITNISDVVCLGDTNGSITFDFPSSSPYTGLYDYQVMNTNGTAATGDDTIASSGTGVSGSTTVNTLGAGTYYVSVTMTDSPFCPVTSEEIVVGEPTAALGVSFTTNLISCISPNSGEVIINANGGWGSYEYQLENTSTTTVVQVFSTNNIIDGLSSGSYLITVRDANGCSVTDTFTLTDPTTINATVVETSTIACEGEETAVIEVNSVSGGQGSPAVYSYSLTYPNGSVSTIQSNNVFTGLGAGSYVVTVYDEFSCSNTFPITIAEPSDVTSSAAVTSIITCTAPNATIEVTGAGGTGAYEYSIDGVNFVASNTFSVIAGDYELFVRDANGCISTPSLVSVPALVPLTATLDTTSAFITCNGDANAVLSAAAAGGLGNYMYELLDGGGAVVSGPQSSNTFDNIGPGTYSIRVTSQDCIAVTAEYEIVDPPLLEVTETHVDVSCNGATDGSITITATGGTGSYVYEIDSEPGRFQTSNQFNNLAAGTYTITTQDERGCFQILTVTIVEPPLLEATIDLTTVQQQLCIEDTQPSFEVAITGGTPPYSTSLNGGAFIADRLVFDNLTAGQTYVVIVRDSRGCTTVTSAFTFDPAVDLQFNSEVTYNCDSTATITGTVADIHQNDVVYTLTGPESASNDTGVFNVTATGTYTLEVEHLNGCVRIITPVEVDVVDPLQLTIDDSQINMLIANATGGIPPYEYSVDGGEFSFENQFIITQTRDYTIVVRDSRGCEQSITVQGVYITIEVPNIFTPDGDGTQDYWYPINVQDYHQLKVFIFDRYGREIQKYNGVQIGWDGLYQGRPMPSGDYWYTIEYLELSGERRNLMGHFTLYR</sequence>
<name>A0A4R2NJH8_9FLAO</name>
<dbReference type="Pfam" id="PF13573">
    <property type="entry name" value="SprB"/>
    <property type="match status" value="3"/>
</dbReference>
<gene>
    <name evidence="1" type="ORF">EV195_1191</name>
</gene>
<dbReference type="NCBIfam" id="TIGR04131">
    <property type="entry name" value="Bac_Flav_CTERM"/>
    <property type="match status" value="1"/>
</dbReference>
<reference evidence="1 2" key="1">
    <citation type="submission" date="2019-03" db="EMBL/GenBank/DDBJ databases">
        <title>Genomic Encyclopedia of Type Strains, Phase IV (KMG-IV): sequencing the most valuable type-strain genomes for metagenomic binning, comparative biology and taxonomic classification.</title>
        <authorList>
            <person name="Goeker M."/>
        </authorList>
    </citation>
    <scope>NUCLEOTIDE SEQUENCE [LARGE SCALE GENOMIC DNA]</scope>
    <source>
        <strain evidence="1 2">DSM 14836</strain>
    </source>
</reference>
<dbReference type="EMBL" id="SLXM01000019">
    <property type="protein sequence ID" value="TCP21468.1"/>
    <property type="molecule type" value="Genomic_DNA"/>
</dbReference>
<evidence type="ECO:0000313" key="2">
    <source>
        <dbReference type="Proteomes" id="UP000294564"/>
    </source>
</evidence>
<keyword evidence="2" id="KW-1185">Reference proteome</keyword>
<dbReference type="OrthoDB" id="607469at2"/>
<organism evidence="1 2">
    <name type="scientific">Tenacibaculum skagerrakense</name>
    <dbReference type="NCBI Taxonomy" id="186571"/>
    <lineage>
        <taxon>Bacteria</taxon>
        <taxon>Pseudomonadati</taxon>
        <taxon>Bacteroidota</taxon>
        <taxon>Flavobacteriia</taxon>
        <taxon>Flavobacteriales</taxon>
        <taxon>Flavobacteriaceae</taxon>
        <taxon>Tenacibaculum</taxon>
    </lineage>
</organism>
<dbReference type="InterPro" id="IPR026341">
    <property type="entry name" value="T9SS_type_B"/>
</dbReference>
<dbReference type="Proteomes" id="UP000294564">
    <property type="component" value="Unassembled WGS sequence"/>
</dbReference>
<feature type="non-terminal residue" evidence="1">
    <location>
        <position position="1"/>
    </location>
</feature>
<dbReference type="Pfam" id="PF13585">
    <property type="entry name" value="CHU_C"/>
    <property type="match status" value="1"/>
</dbReference>
<dbReference type="RefSeq" id="WP_132796052.1">
    <property type="nucleotide sequence ID" value="NZ_SLXM01000019.1"/>
</dbReference>
<comment type="caution">
    <text evidence="1">The sequence shown here is derived from an EMBL/GenBank/DDBJ whole genome shotgun (WGS) entry which is preliminary data.</text>
</comment>
<dbReference type="InterPro" id="IPR025667">
    <property type="entry name" value="SprB_repeat"/>
</dbReference>
<proteinExistence type="predicted"/>